<dbReference type="EMBL" id="CAJNOK010025688">
    <property type="protein sequence ID" value="CAF1393258.1"/>
    <property type="molecule type" value="Genomic_DNA"/>
</dbReference>
<proteinExistence type="predicted"/>
<reference evidence="3" key="1">
    <citation type="submission" date="2021-02" db="EMBL/GenBank/DDBJ databases">
        <authorList>
            <person name="Nowell W R."/>
        </authorList>
    </citation>
    <scope>NUCLEOTIDE SEQUENCE</scope>
</reference>
<keyword evidence="2" id="KW-0472">Membrane</keyword>
<evidence type="ECO:0000313" key="4">
    <source>
        <dbReference type="EMBL" id="CAF1393258.1"/>
    </source>
</evidence>
<sequence length="78" mass="7843">MIGPALAIGGLCLLGLIGLAIAAIIILALIPTYTQSNATQGNGEEYRMNQLVLRALTDSGSASNKSIADSSALSAAVI</sequence>
<keyword evidence="2" id="KW-1133">Transmembrane helix</keyword>
<dbReference type="EMBL" id="CAJOBA010047399">
    <property type="protein sequence ID" value="CAF4200775.1"/>
    <property type="molecule type" value="Genomic_DNA"/>
</dbReference>
<dbReference type="EMBL" id="CAJOBC010002392">
    <property type="protein sequence ID" value="CAF3730813.1"/>
    <property type="molecule type" value="Genomic_DNA"/>
</dbReference>
<accession>A0A814DJU1</accession>
<gene>
    <name evidence="3" type="ORF">GPM918_LOCUS11487</name>
    <name evidence="4" type="ORF">OVA965_LOCUS32680</name>
    <name evidence="5" type="ORF">SRO942_LOCUS11488</name>
    <name evidence="6" type="ORF">TMI583_LOCUS33545</name>
</gene>
<organism evidence="3 7">
    <name type="scientific">Didymodactylos carnosus</name>
    <dbReference type="NCBI Taxonomy" id="1234261"/>
    <lineage>
        <taxon>Eukaryota</taxon>
        <taxon>Metazoa</taxon>
        <taxon>Spiralia</taxon>
        <taxon>Gnathifera</taxon>
        <taxon>Rotifera</taxon>
        <taxon>Eurotatoria</taxon>
        <taxon>Bdelloidea</taxon>
        <taxon>Philodinida</taxon>
        <taxon>Philodinidae</taxon>
        <taxon>Didymodactylos</taxon>
    </lineage>
</organism>
<evidence type="ECO:0000313" key="3">
    <source>
        <dbReference type="EMBL" id="CAF0955747.1"/>
    </source>
</evidence>
<protein>
    <submittedName>
        <fullName evidence="3">Uncharacterized protein</fullName>
    </submittedName>
</protein>
<evidence type="ECO:0000256" key="2">
    <source>
        <dbReference type="SAM" id="Phobius"/>
    </source>
</evidence>
<dbReference type="EMBL" id="CAJNOQ010002392">
    <property type="protein sequence ID" value="CAF0955747.1"/>
    <property type="molecule type" value="Genomic_DNA"/>
</dbReference>
<feature type="transmembrane region" description="Helical" evidence="2">
    <location>
        <begin position="6"/>
        <end position="30"/>
    </location>
</feature>
<dbReference type="AlphaFoldDB" id="A0A814DJU1"/>
<name>A0A814DJU1_9BILA</name>
<dbReference type="Proteomes" id="UP000677228">
    <property type="component" value="Unassembled WGS sequence"/>
</dbReference>
<evidence type="ECO:0000313" key="6">
    <source>
        <dbReference type="EMBL" id="CAF4200775.1"/>
    </source>
</evidence>
<keyword evidence="2" id="KW-0812">Transmembrane</keyword>
<feature type="region of interest" description="Disordered" evidence="1">
    <location>
        <begin position="59"/>
        <end position="78"/>
    </location>
</feature>
<evidence type="ECO:0000313" key="5">
    <source>
        <dbReference type="EMBL" id="CAF3730813.1"/>
    </source>
</evidence>
<keyword evidence="7" id="KW-1185">Reference proteome</keyword>
<dbReference type="Proteomes" id="UP000682733">
    <property type="component" value="Unassembled WGS sequence"/>
</dbReference>
<dbReference type="Proteomes" id="UP000681722">
    <property type="component" value="Unassembled WGS sequence"/>
</dbReference>
<comment type="caution">
    <text evidence="3">The sequence shown here is derived from an EMBL/GenBank/DDBJ whole genome shotgun (WGS) entry which is preliminary data.</text>
</comment>
<evidence type="ECO:0000313" key="7">
    <source>
        <dbReference type="Proteomes" id="UP000663829"/>
    </source>
</evidence>
<evidence type="ECO:0000256" key="1">
    <source>
        <dbReference type="SAM" id="MobiDB-lite"/>
    </source>
</evidence>
<dbReference type="Proteomes" id="UP000663829">
    <property type="component" value="Unassembled WGS sequence"/>
</dbReference>